<accession>A0ABR1DTY8</accession>
<organism evidence="1 2">
    <name type="scientific">Necator americanus</name>
    <name type="common">Human hookworm</name>
    <dbReference type="NCBI Taxonomy" id="51031"/>
    <lineage>
        <taxon>Eukaryota</taxon>
        <taxon>Metazoa</taxon>
        <taxon>Ecdysozoa</taxon>
        <taxon>Nematoda</taxon>
        <taxon>Chromadorea</taxon>
        <taxon>Rhabditida</taxon>
        <taxon>Rhabditina</taxon>
        <taxon>Rhabditomorpha</taxon>
        <taxon>Strongyloidea</taxon>
        <taxon>Ancylostomatidae</taxon>
        <taxon>Bunostominae</taxon>
        <taxon>Necator</taxon>
    </lineage>
</organism>
<protein>
    <submittedName>
        <fullName evidence="1">Uncharacterized protein</fullName>
    </submittedName>
</protein>
<dbReference type="EMBL" id="JAVFWL010000005">
    <property type="protein sequence ID" value="KAK6753898.1"/>
    <property type="molecule type" value="Genomic_DNA"/>
</dbReference>
<keyword evidence="2" id="KW-1185">Reference proteome</keyword>
<comment type="caution">
    <text evidence="1">The sequence shown here is derived from an EMBL/GenBank/DDBJ whole genome shotgun (WGS) entry which is preliminary data.</text>
</comment>
<evidence type="ECO:0000313" key="2">
    <source>
        <dbReference type="Proteomes" id="UP001303046"/>
    </source>
</evidence>
<dbReference type="Proteomes" id="UP001303046">
    <property type="component" value="Unassembled WGS sequence"/>
</dbReference>
<evidence type="ECO:0000313" key="1">
    <source>
        <dbReference type="EMBL" id="KAK6753898.1"/>
    </source>
</evidence>
<gene>
    <name evidence="1" type="primary">Necator_chrV.g17884</name>
    <name evidence="1" type="ORF">RB195_013094</name>
</gene>
<sequence>MIGRPVISTIYCGDADGKKVVEEFGSTSSICAFVRLRDRRGRKLWTVSAHEPAETAEDNSKDAFYDELNALLSKIASQEVVIGGVDANAKIGRTTIRCDSKNNPMCQENGIFGISGNVMERTSDSGDRLVNFREGLS</sequence>
<reference evidence="1 2" key="1">
    <citation type="submission" date="2023-08" db="EMBL/GenBank/DDBJ databases">
        <title>A Necator americanus chromosomal reference genome.</title>
        <authorList>
            <person name="Ilik V."/>
            <person name="Petrzelkova K.J."/>
            <person name="Pardy F."/>
            <person name="Fuh T."/>
            <person name="Niatou-Singa F.S."/>
            <person name="Gouil Q."/>
            <person name="Baker L."/>
            <person name="Ritchie M.E."/>
            <person name="Jex A.R."/>
            <person name="Gazzola D."/>
            <person name="Li H."/>
            <person name="Toshio Fujiwara R."/>
            <person name="Zhan B."/>
            <person name="Aroian R.V."/>
            <person name="Pafco B."/>
            <person name="Schwarz E.M."/>
        </authorList>
    </citation>
    <scope>NUCLEOTIDE SEQUENCE [LARGE SCALE GENOMIC DNA]</scope>
    <source>
        <strain evidence="1 2">Aroian</strain>
        <tissue evidence="1">Whole animal</tissue>
    </source>
</reference>
<name>A0ABR1DTY8_NECAM</name>
<proteinExistence type="predicted"/>